<dbReference type="EMBL" id="ODYU01000014">
    <property type="protein sequence ID" value="SOQ34069.1"/>
    <property type="molecule type" value="Genomic_DNA"/>
</dbReference>
<gene>
    <name evidence="2" type="primary">SFRICE022946.2</name>
    <name evidence="2" type="ORF">SFRICE_022946.2</name>
</gene>
<proteinExistence type="predicted"/>
<sequence>MKLVIILALVAVALARPDDGGTYDSKYDNFNVDELVGNARLLKSYAHCFLDDGKCTPEGNDFKKWIPEATTTSCGKCSEKQKTLVAKTIQAIKDKLPTEYEALIKKHDPENKHQGELQEFLQKYSH</sequence>
<dbReference type="PANTHER" id="PTHR11257:SF12">
    <property type="entry name" value="EJACULATORY BULB-SPECIFIC PROTEIN 3-RELATED"/>
    <property type="match status" value="1"/>
</dbReference>
<dbReference type="PANTHER" id="PTHR11257">
    <property type="entry name" value="CHEMOSENSORY PROTEIN-RELATED"/>
    <property type="match status" value="1"/>
</dbReference>
<dbReference type="Gene3D" id="1.10.2080.10">
    <property type="entry name" value="Insect odorant-binding protein A10/Ejaculatory bulb-specific protein 3"/>
    <property type="match status" value="1"/>
</dbReference>
<dbReference type="AlphaFoldDB" id="A0A2H1UZS0"/>
<dbReference type="SUPFAM" id="SSF100910">
    <property type="entry name" value="Chemosensory protein Csp2"/>
    <property type="match status" value="1"/>
</dbReference>
<dbReference type="InterPro" id="IPR036682">
    <property type="entry name" value="OS_D_A10/PebIII_sf"/>
</dbReference>
<protein>
    <submittedName>
        <fullName evidence="2">SFRICE022946.2</fullName>
    </submittedName>
</protein>
<feature type="chain" id="PRO_5013601355" evidence="1">
    <location>
        <begin position="16"/>
        <end position="126"/>
    </location>
</feature>
<evidence type="ECO:0000256" key="1">
    <source>
        <dbReference type="SAM" id="SignalP"/>
    </source>
</evidence>
<reference evidence="2" key="1">
    <citation type="submission" date="2016-07" db="EMBL/GenBank/DDBJ databases">
        <authorList>
            <person name="Bretaudeau A."/>
        </authorList>
    </citation>
    <scope>NUCLEOTIDE SEQUENCE</scope>
    <source>
        <strain evidence="2">Rice</strain>
        <tissue evidence="2">Whole body</tissue>
    </source>
</reference>
<evidence type="ECO:0000313" key="2">
    <source>
        <dbReference type="EMBL" id="SOQ34069.1"/>
    </source>
</evidence>
<accession>A0A2H1UZS0</accession>
<name>A0A2H1UZS0_SPOFR</name>
<dbReference type="InterPro" id="IPR005055">
    <property type="entry name" value="A10/PebIII"/>
</dbReference>
<keyword evidence="1" id="KW-0732">Signal</keyword>
<organism evidence="2">
    <name type="scientific">Spodoptera frugiperda</name>
    <name type="common">Fall armyworm</name>
    <dbReference type="NCBI Taxonomy" id="7108"/>
    <lineage>
        <taxon>Eukaryota</taxon>
        <taxon>Metazoa</taxon>
        <taxon>Ecdysozoa</taxon>
        <taxon>Arthropoda</taxon>
        <taxon>Hexapoda</taxon>
        <taxon>Insecta</taxon>
        <taxon>Pterygota</taxon>
        <taxon>Neoptera</taxon>
        <taxon>Endopterygota</taxon>
        <taxon>Lepidoptera</taxon>
        <taxon>Glossata</taxon>
        <taxon>Ditrysia</taxon>
        <taxon>Noctuoidea</taxon>
        <taxon>Noctuidae</taxon>
        <taxon>Amphipyrinae</taxon>
        <taxon>Spodoptera</taxon>
    </lineage>
</organism>
<feature type="signal peptide" evidence="1">
    <location>
        <begin position="1"/>
        <end position="15"/>
    </location>
</feature>
<dbReference type="OrthoDB" id="6344725at2759"/>
<dbReference type="Pfam" id="PF03392">
    <property type="entry name" value="OS-D"/>
    <property type="match status" value="1"/>
</dbReference>